<dbReference type="GO" id="GO:0016787">
    <property type="term" value="F:hydrolase activity"/>
    <property type="evidence" value="ECO:0007669"/>
    <property type="project" value="UniProtKB-KW"/>
</dbReference>
<dbReference type="EMBL" id="BAAARY010000006">
    <property type="protein sequence ID" value="GAA2520977.1"/>
    <property type="molecule type" value="Genomic_DNA"/>
</dbReference>
<evidence type="ECO:0000313" key="6">
    <source>
        <dbReference type="EMBL" id="GAA2520977.1"/>
    </source>
</evidence>
<dbReference type="InterPro" id="IPR051601">
    <property type="entry name" value="Serine_prot/Carboxylest_S33"/>
</dbReference>
<comment type="similarity">
    <text evidence="1">Belongs to the peptidase S33 family.</text>
</comment>
<dbReference type="Pfam" id="PF08386">
    <property type="entry name" value="Abhydrolase_4"/>
    <property type="match status" value="1"/>
</dbReference>
<dbReference type="Pfam" id="PF00561">
    <property type="entry name" value="Abhydrolase_1"/>
    <property type="match status" value="1"/>
</dbReference>
<gene>
    <name evidence="6" type="ORF">GCM10010201_18330</name>
</gene>
<sequence length="586" mass="62516">MSLIARSLRVGIAGTVAIGLLTTGAAAYSAPGAARHSSAPEQVKVDKVPTPRLSWYDCEDFQSSPIIPQCATVKVPLDYDDPTGPTTELAVLRLKATGSPAQRKGTLFVNPGGPGGAGTMLAAIAPAFLSPKVLQSFDVVGIDPRGVNFSDQVRCYSSPGEQRAAFDGFKEPFPISPAETSAFFASSRSLGKACDTTGAPLTRKVSTAEVARDMDLMRRAVGDEKLTYLGFSYGTALGQYYGNMFPDRVRAIVNDGVLNPVNWVGDPARPSELDSRIRSGLGAVKALNEIMKRCKDAKKKCVLGATAQAKWDRVMTDLKKKPVVIDDGGEKLTVTYAMAVGTVLGAMYDPAGWEAVIDITNLLYKAVTKKTADVDRSALRQRFAPKRAGMAGFPYNNGLESGLSVVCSDTTNLPRLEDYPAEAQLADKRAPNFGPAWMWYSAPCAQSTWTAQDDDAYRGPFNVRTASPMMFVGNTYDPATYYWEALDSAALSPGAYLVKSQSWGHTAYGSSACVTGRVDAYLLALTEPAAKACLGDVQPFVTNSSSAGARATVAGPLTPETVVRILKSRKQIMPPVANPWLANAGR</sequence>
<evidence type="ECO:0000313" key="7">
    <source>
        <dbReference type="Proteomes" id="UP001499978"/>
    </source>
</evidence>
<dbReference type="RefSeq" id="WP_344171227.1">
    <property type="nucleotide sequence ID" value="NZ_BAAARY010000006.1"/>
</dbReference>
<keyword evidence="7" id="KW-1185">Reference proteome</keyword>
<comment type="caution">
    <text evidence="6">The sequence shown here is derived from an EMBL/GenBank/DDBJ whole genome shotgun (WGS) entry which is preliminary data.</text>
</comment>
<dbReference type="Proteomes" id="UP001499978">
    <property type="component" value="Unassembled WGS sequence"/>
</dbReference>
<evidence type="ECO:0000259" key="4">
    <source>
        <dbReference type="Pfam" id="PF00561"/>
    </source>
</evidence>
<evidence type="ECO:0000259" key="5">
    <source>
        <dbReference type="Pfam" id="PF08386"/>
    </source>
</evidence>
<keyword evidence="3 6" id="KW-0378">Hydrolase</keyword>
<proteinExistence type="inferred from homology"/>
<name>A0ABN3NFN5_9ACTN</name>
<protein>
    <submittedName>
        <fullName evidence="6">Alpha/beta hydrolase</fullName>
    </submittedName>
</protein>
<dbReference type="SUPFAM" id="SSF53474">
    <property type="entry name" value="alpha/beta-Hydrolases"/>
    <property type="match status" value="1"/>
</dbReference>
<accession>A0ABN3NFN5</accession>
<feature type="domain" description="Peptidase S33 tripeptidyl aminopeptidase-like C-terminal" evidence="5">
    <location>
        <begin position="431"/>
        <end position="530"/>
    </location>
</feature>
<evidence type="ECO:0000256" key="1">
    <source>
        <dbReference type="ARBA" id="ARBA00010088"/>
    </source>
</evidence>
<dbReference type="Gene3D" id="3.40.50.1820">
    <property type="entry name" value="alpha/beta hydrolase"/>
    <property type="match status" value="1"/>
</dbReference>
<reference evidence="6 7" key="1">
    <citation type="journal article" date="2019" name="Int. J. Syst. Evol. Microbiol.">
        <title>The Global Catalogue of Microorganisms (GCM) 10K type strain sequencing project: providing services to taxonomists for standard genome sequencing and annotation.</title>
        <authorList>
            <consortium name="The Broad Institute Genomics Platform"/>
            <consortium name="The Broad Institute Genome Sequencing Center for Infectious Disease"/>
            <person name="Wu L."/>
            <person name="Ma J."/>
        </authorList>
    </citation>
    <scope>NUCLEOTIDE SEQUENCE [LARGE SCALE GENOMIC DNA]</scope>
    <source>
        <strain evidence="6 7">JCM 3367</strain>
    </source>
</reference>
<organism evidence="6 7">
    <name type="scientific">Pilimelia columellifera subsp. columellifera</name>
    <dbReference type="NCBI Taxonomy" id="706583"/>
    <lineage>
        <taxon>Bacteria</taxon>
        <taxon>Bacillati</taxon>
        <taxon>Actinomycetota</taxon>
        <taxon>Actinomycetes</taxon>
        <taxon>Micromonosporales</taxon>
        <taxon>Micromonosporaceae</taxon>
        <taxon>Pilimelia</taxon>
    </lineage>
</organism>
<keyword evidence="2" id="KW-0732">Signal</keyword>
<dbReference type="InterPro" id="IPR000073">
    <property type="entry name" value="AB_hydrolase_1"/>
</dbReference>
<evidence type="ECO:0000256" key="2">
    <source>
        <dbReference type="ARBA" id="ARBA00022729"/>
    </source>
</evidence>
<dbReference type="InterPro" id="IPR013595">
    <property type="entry name" value="Pept_S33_TAP-like_C"/>
</dbReference>
<feature type="domain" description="AB hydrolase-1" evidence="4">
    <location>
        <begin position="107"/>
        <end position="261"/>
    </location>
</feature>
<dbReference type="PANTHER" id="PTHR43248">
    <property type="entry name" value="2-SUCCINYL-6-HYDROXY-2,4-CYCLOHEXADIENE-1-CARBOXYLATE SYNTHASE"/>
    <property type="match status" value="1"/>
</dbReference>
<dbReference type="PANTHER" id="PTHR43248:SF29">
    <property type="entry name" value="TRIPEPTIDYL AMINOPEPTIDASE"/>
    <property type="match status" value="1"/>
</dbReference>
<evidence type="ECO:0000256" key="3">
    <source>
        <dbReference type="ARBA" id="ARBA00022801"/>
    </source>
</evidence>
<dbReference type="InterPro" id="IPR029058">
    <property type="entry name" value="AB_hydrolase_fold"/>
</dbReference>